<dbReference type="GO" id="GO:0009103">
    <property type="term" value="P:lipopolysaccharide biosynthetic process"/>
    <property type="evidence" value="ECO:0007669"/>
    <property type="project" value="TreeGrafter"/>
</dbReference>
<dbReference type="InterPro" id="IPR002656">
    <property type="entry name" value="Acyl_transf_3_dom"/>
</dbReference>
<feature type="domain" description="Acyltransferase 3" evidence="2">
    <location>
        <begin position="9"/>
        <end position="335"/>
    </location>
</feature>
<reference evidence="4" key="1">
    <citation type="submission" date="2020-11" db="EMBL/GenBank/DDBJ databases">
        <title>Nocardioides cynanchi sp. nov., isolated from soil of rhizosphere of Cynanchum wilfordii.</title>
        <authorList>
            <person name="Lee J.-S."/>
            <person name="Suh M.K."/>
            <person name="Kim J.-S."/>
        </authorList>
    </citation>
    <scope>NUCLEOTIDE SEQUENCE</scope>
    <source>
        <strain evidence="4">KCTC 19276</strain>
    </source>
</reference>
<dbReference type="InterPro" id="IPR043968">
    <property type="entry name" value="SGNH"/>
</dbReference>
<feature type="transmembrane region" description="Helical" evidence="1">
    <location>
        <begin position="174"/>
        <end position="194"/>
    </location>
</feature>
<feature type="transmembrane region" description="Helical" evidence="1">
    <location>
        <begin position="37"/>
        <end position="57"/>
    </location>
</feature>
<organism evidence="4 5">
    <name type="scientific">Nocardioides agariphilus</name>
    <dbReference type="NCBI Taxonomy" id="433664"/>
    <lineage>
        <taxon>Bacteria</taxon>
        <taxon>Bacillati</taxon>
        <taxon>Actinomycetota</taxon>
        <taxon>Actinomycetes</taxon>
        <taxon>Propionibacteriales</taxon>
        <taxon>Nocardioidaceae</taxon>
        <taxon>Nocardioides</taxon>
    </lineage>
</organism>
<feature type="domain" description="SGNH" evidence="3">
    <location>
        <begin position="430"/>
        <end position="649"/>
    </location>
</feature>
<evidence type="ECO:0000259" key="3">
    <source>
        <dbReference type="Pfam" id="PF19040"/>
    </source>
</evidence>
<dbReference type="PANTHER" id="PTHR23028">
    <property type="entry name" value="ACETYLTRANSFERASE"/>
    <property type="match status" value="1"/>
</dbReference>
<dbReference type="Pfam" id="PF19040">
    <property type="entry name" value="SGNH"/>
    <property type="match status" value="1"/>
</dbReference>
<dbReference type="AlphaFoldDB" id="A0A930YLW3"/>
<evidence type="ECO:0000256" key="1">
    <source>
        <dbReference type="SAM" id="Phobius"/>
    </source>
</evidence>
<sequence length="670" mass="72777">MDRWTYRPELDGLRSVAVYLVLLFHCGLGPLDGGFVGVDLFFVLSGFLVSHVIWAEVDKRGTARPGQLLGWFYARRVRRLLPAAVLVIVTTAALQLLVASTPQRAGMVRDGQAALVYLSNWQFIADSRDYFAADSTDTSPFLHYWSLSIEEQFYVVLPLVLLVLLRLRRSARTVLLVLAAVVVASVALQLWRAAGDPTYAYYATETRIYQLAAGVLLAQVTRLVTIPVVRARVLALVGVVGIVVVGSSLVDVSASVRGLLATLFSVAAIAGLYGDPQGPTSRLLALPAPRYLGQISYGTYLWHWPLILVLRDVFDVRPLVLALVAAPVATGLAALSYQLFERPIRRAEPLEKVRWPVVTVGLAVSAVIAAVVLPPVLHAEVRPAVQRASKDGPAGAGGVPWADDPVPAGLDLVGALGDVPDAGDPCTVDDLDICVLESGSRQRVLLIGDSQTAMFVTAFRSLAREHDFTLLTNVVRGCAWPAGLVPRCGDELETFYRDVLPQLDVDVVVAVSLARYEKRWQVRLNSPDRPPGETLAQLHLRKTSETVEKIHAAGARLIIVKALLGTEGYLRNGPDPLDCLARAKRLGDCALIPPIGKPFTDAIMQTLAIESPDDTATVDLNPVLCPDYPICRPISGRTIVWKDAHHVTGTFLDEQRADIWARLRATGLLD</sequence>
<dbReference type="Pfam" id="PF01757">
    <property type="entry name" value="Acyl_transf_3"/>
    <property type="match status" value="1"/>
</dbReference>
<dbReference type="GO" id="GO:0016747">
    <property type="term" value="F:acyltransferase activity, transferring groups other than amino-acyl groups"/>
    <property type="evidence" value="ECO:0007669"/>
    <property type="project" value="InterPro"/>
</dbReference>
<feature type="transmembrane region" description="Helical" evidence="1">
    <location>
        <begin position="206"/>
        <end position="224"/>
    </location>
</feature>
<evidence type="ECO:0000313" key="4">
    <source>
        <dbReference type="EMBL" id="MBF4767489.1"/>
    </source>
</evidence>
<dbReference type="PANTHER" id="PTHR23028:SF53">
    <property type="entry name" value="ACYL_TRANSF_3 DOMAIN-CONTAINING PROTEIN"/>
    <property type="match status" value="1"/>
</dbReference>
<dbReference type="EMBL" id="JADKPO010000007">
    <property type="protein sequence ID" value="MBF4767489.1"/>
    <property type="molecule type" value="Genomic_DNA"/>
</dbReference>
<keyword evidence="4" id="KW-0808">Transferase</keyword>
<keyword evidence="1" id="KW-0472">Membrane</keyword>
<feature type="transmembrane region" description="Helical" evidence="1">
    <location>
        <begin position="152"/>
        <end position="167"/>
    </location>
</feature>
<comment type="caution">
    <text evidence="4">The sequence shown here is derived from an EMBL/GenBank/DDBJ whole genome shotgun (WGS) entry which is preliminary data.</text>
</comment>
<evidence type="ECO:0000313" key="5">
    <source>
        <dbReference type="Proteomes" id="UP000660668"/>
    </source>
</evidence>
<evidence type="ECO:0000259" key="2">
    <source>
        <dbReference type="Pfam" id="PF01757"/>
    </source>
</evidence>
<proteinExistence type="predicted"/>
<name>A0A930YLW3_9ACTN</name>
<dbReference type="InterPro" id="IPR050879">
    <property type="entry name" value="Acyltransferase_3"/>
</dbReference>
<feature type="transmembrane region" description="Helical" evidence="1">
    <location>
        <begin position="231"/>
        <end position="250"/>
    </location>
</feature>
<feature type="transmembrane region" description="Helical" evidence="1">
    <location>
        <begin position="320"/>
        <end position="340"/>
    </location>
</feature>
<dbReference type="RefSeq" id="WP_194695640.1">
    <property type="nucleotide sequence ID" value="NZ_JADKPO010000007.1"/>
</dbReference>
<keyword evidence="1" id="KW-1133">Transmembrane helix</keyword>
<keyword evidence="4" id="KW-0012">Acyltransferase</keyword>
<dbReference type="Proteomes" id="UP000660668">
    <property type="component" value="Unassembled WGS sequence"/>
</dbReference>
<feature type="transmembrane region" description="Helical" evidence="1">
    <location>
        <begin position="12"/>
        <end position="31"/>
    </location>
</feature>
<keyword evidence="1" id="KW-0812">Transmembrane</keyword>
<protein>
    <submittedName>
        <fullName evidence="4">Acyltransferase</fullName>
    </submittedName>
</protein>
<dbReference type="GO" id="GO:0016020">
    <property type="term" value="C:membrane"/>
    <property type="evidence" value="ECO:0007669"/>
    <property type="project" value="TreeGrafter"/>
</dbReference>
<feature type="transmembrane region" description="Helical" evidence="1">
    <location>
        <begin position="352"/>
        <end position="377"/>
    </location>
</feature>
<keyword evidence="5" id="KW-1185">Reference proteome</keyword>
<feature type="transmembrane region" description="Helical" evidence="1">
    <location>
        <begin position="77"/>
        <end position="98"/>
    </location>
</feature>
<accession>A0A930YLW3</accession>
<gene>
    <name evidence="4" type="ORF">ISU10_06875</name>
</gene>